<proteinExistence type="predicted"/>
<accession>A0ABN4YDM8</accession>
<dbReference type="Proteomes" id="UP000191820">
    <property type="component" value="Chromosome"/>
</dbReference>
<dbReference type="Gene3D" id="3.90.1200.10">
    <property type="match status" value="1"/>
</dbReference>
<protein>
    <recommendedName>
        <fullName evidence="3">Aminoglycoside phosphotransferase domain-containing protein</fullName>
    </recommendedName>
</protein>
<name>A0ABN4YDM8_9GAMM</name>
<sequence>MTQVTSQSWLQPDWPKPAQQWVNRSLGELDYQVIGSLALIKGWSLGYVYKQKTNKGDVFFKATASLPLFSNESQLCATLYDLFPNAIATTLAYEPRQQWLLTADFGTAFVDTVPLSDWALPFNVFAKLQQRSIQHLDKLIDSGCIQRDIRNLPDQLTAMFANDNITARLPKDMPQSAAQISEVMTKLTQQINALLQLGLPNTLVHSDLHIENIAPNTALATEPASEPFIYFDWSDACISHPFIDGTYVFRMEKTPAKQQIVQAYLSQWQSYADMEALHEAWHLAEGICYAHQAVSYGAMNHILDHDMDLLHAFENAFRRFMVNLLNK</sequence>
<reference evidence="1 2" key="1">
    <citation type="submission" date="2017-03" db="EMBL/GenBank/DDBJ databases">
        <title>Genome sequencing of Shewanella japonica KCTC 22435.</title>
        <authorList>
            <person name="Kim K.M."/>
        </authorList>
    </citation>
    <scope>NUCLEOTIDE SEQUENCE [LARGE SCALE GENOMIC DNA]</scope>
    <source>
        <strain evidence="1 2">KCTC 22435</strain>
    </source>
</reference>
<evidence type="ECO:0000313" key="1">
    <source>
        <dbReference type="EMBL" id="ARD20814.1"/>
    </source>
</evidence>
<evidence type="ECO:0008006" key="3">
    <source>
        <dbReference type="Google" id="ProtNLM"/>
    </source>
</evidence>
<dbReference type="SUPFAM" id="SSF56112">
    <property type="entry name" value="Protein kinase-like (PK-like)"/>
    <property type="match status" value="1"/>
</dbReference>
<dbReference type="EMBL" id="CP020472">
    <property type="protein sequence ID" value="ARD20814.1"/>
    <property type="molecule type" value="Genomic_DNA"/>
</dbReference>
<keyword evidence="2" id="KW-1185">Reference proteome</keyword>
<evidence type="ECO:0000313" key="2">
    <source>
        <dbReference type="Proteomes" id="UP000191820"/>
    </source>
</evidence>
<dbReference type="InterPro" id="IPR011009">
    <property type="entry name" value="Kinase-like_dom_sf"/>
</dbReference>
<gene>
    <name evidence="1" type="ORF">SJ2017_0474</name>
</gene>
<organism evidence="1 2">
    <name type="scientific">Shewanella japonica</name>
    <dbReference type="NCBI Taxonomy" id="93973"/>
    <lineage>
        <taxon>Bacteria</taxon>
        <taxon>Pseudomonadati</taxon>
        <taxon>Pseudomonadota</taxon>
        <taxon>Gammaproteobacteria</taxon>
        <taxon>Alteromonadales</taxon>
        <taxon>Shewanellaceae</taxon>
        <taxon>Shewanella</taxon>
    </lineage>
</organism>
<dbReference type="RefSeq" id="WP_080914752.1">
    <property type="nucleotide sequence ID" value="NZ_CP020472.1"/>
</dbReference>